<dbReference type="Pfam" id="PF00026">
    <property type="entry name" value="Asp"/>
    <property type="match status" value="1"/>
</dbReference>
<accession>A0A7J6PG37</accession>
<sequence length="388" mass="42964">MVCIHIAVAFGGAFLASVEAEPISLPIRQELAPLELDGQALNLRVDSGTARSFAIYGPAFEELEGEGSCLGLLWGCYFCPTDNPCDDISSRKRWRATYVDGVHLEYVEHYVTSRLGNVTVPDFKFGLALNFSRFPGTHRTEPLGSLALSIGRSDIPETFLEQLRMQEVISSLVHSIRAEKRGYFVTGNLTLDDTTTSDLSPIPFSSHSRRCKKITALSSPLSLLDVYGNRQDRDGEVEMKQTHVVAFIDSGASPLDISDVEFKSIVEVTAAPMTRDERVLSPGSSEELIWEDPDSGFYMITTAAVPHLPALAYYVGEQPHGMEIRIQPKHYLSECDQSRCQLDIAPSPDGRISLGHPLFRAYDVKFDLSNYQLYLSPHVKNAEAFALP</sequence>
<organism evidence="3 4">
    <name type="scientific">Perkinsus olseni</name>
    <name type="common">Perkinsus atlanticus</name>
    <dbReference type="NCBI Taxonomy" id="32597"/>
    <lineage>
        <taxon>Eukaryota</taxon>
        <taxon>Sar</taxon>
        <taxon>Alveolata</taxon>
        <taxon>Perkinsozoa</taxon>
        <taxon>Perkinsea</taxon>
        <taxon>Perkinsida</taxon>
        <taxon>Perkinsidae</taxon>
        <taxon>Perkinsus</taxon>
    </lineage>
</organism>
<feature type="chain" id="PRO_5029799051" description="Peptidase A1 domain-containing protein" evidence="1">
    <location>
        <begin position="21"/>
        <end position="388"/>
    </location>
</feature>
<dbReference type="EMBL" id="JABANP010000023">
    <property type="protein sequence ID" value="KAF4695173.1"/>
    <property type="molecule type" value="Genomic_DNA"/>
</dbReference>
<dbReference type="Proteomes" id="UP000541610">
    <property type="component" value="Unassembled WGS sequence"/>
</dbReference>
<dbReference type="InterPro" id="IPR021109">
    <property type="entry name" value="Peptidase_aspartic_dom_sf"/>
</dbReference>
<reference evidence="3 4" key="1">
    <citation type="submission" date="2020-04" db="EMBL/GenBank/DDBJ databases">
        <title>Perkinsus olseni comparative genomics.</title>
        <authorList>
            <person name="Bogema D.R."/>
        </authorList>
    </citation>
    <scope>NUCLEOTIDE SEQUENCE [LARGE SCALE GENOMIC DNA]</scope>
    <source>
        <strain evidence="3">00978-12</strain>
    </source>
</reference>
<evidence type="ECO:0000256" key="1">
    <source>
        <dbReference type="SAM" id="SignalP"/>
    </source>
</evidence>
<dbReference type="AlphaFoldDB" id="A0A7J6PG37"/>
<proteinExistence type="predicted"/>
<gene>
    <name evidence="3" type="ORF">FOZ60_005496</name>
</gene>
<comment type="caution">
    <text evidence="3">The sequence shown here is derived from an EMBL/GenBank/DDBJ whole genome shotgun (WGS) entry which is preliminary data.</text>
</comment>
<feature type="signal peptide" evidence="1">
    <location>
        <begin position="1"/>
        <end position="20"/>
    </location>
</feature>
<dbReference type="SUPFAM" id="SSF50630">
    <property type="entry name" value="Acid proteases"/>
    <property type="match status" value="1"/>
</dbReference>
<dbReference type="InterPro" id="IPR033121">
    <property type="entry name" value="PEPTIDASE_A1"/>
</dbReference>
<evidence type="ECO:0000259" key="2">
    <source>
        <dbReference type="PROSITE" id="PS51767"/>
    </source>
</evidence>
<protein>
    <recommendedName>
        <fullName evidence="2">Peptidase A1 domain-containing protein</fullName>
    </recommendedName>
</protein>
<dbReference type="PROSITE" id="PS51767">
    <property type="entry name" value="PEPTIDASE_A1"/>
    <property type="match status" value="1"/>
</dbReference>
<dbReference type="Gene3D" id="2.40.70.10">
    <property type="entry name" value="Acid Proteases"/>
    <property type="match status" value="2"/>
</dbReference>
<feature type="domain" description="Peptidase A1" evidence="2">
    <location>
        <begin position="30"/>
        <end position="376"/>
    </location>
</feature>
<name>A0A7J6PG37_PEROL</name>
<evidence type="ECO:0000313" key="3">
    <source>
        <dbReference type="EMBL" id="KAF4695173.1"/>
    </source>
</evidence>
<dbReference type="OrthoDB" id="447123at2759"/>
<keyword evidence="1" id="KW-0732">Signal</keyword>
<evidence type="ECO:0000313" key="4">
    <source>
        <dbReference type="Proteomes" id="UP000541610"/>
    </source>
</evidence>